<dbReference type="AlphaFoldDB" id="A0A392RZB8"/>
<evidence type="ECO:0000313" key="1">
    <source>
        <dbReference type="EMBL" id="MCI41424.1"/>
    </source>
</evidence>
<comment type="caution">
    <text evidence="1">The sequence shown here is derived from an EMBL/GenBank/DDBJ whole genome shotgun (WGS) entry which is preliminary data.</text>
</comment>
<evidence type="ECO:0000313" key="2">
    <source>
        <dbReference type="Proteomes" id="UP000265520"/>
    </source>
</evidence>
<organism evidence="1 2">
    <name type="scientific">Trifolium medium</name>
    <dbReference type="NCBI Taxonomy" id="97028"/>
    <lineage>
        <taxon>Eukaryota</taxon>
        <taxon>Viridiplantae</taxon>
        <taxon>Streptophyta</taxon>
        <taxon>Embryophyta</taxon>
        <taxon>Tracheophyta</taxon>
        <taxon>Spermatophyta</taxon>
        <taxon>Magnoliopsida</taxon>
        <taxon>eudicotyledons</taxon>
        <taxon>Gunneridae</taxon>
        <taxon>Pentapetalae</taxon>
        <taxon>rosids</taxon>
        <taxon>fabids</taxon>
        <taxon>Fabales</taxon>
        <taxon>Fabaceae</taxon>
        <taxon>Papilionoideae</taxon>
        <taxon>50 kb inversion clade</taxon>
        <taxon>NPAAA clade</taxon>
        <taxon>Hologalegina</taxon>
        <taxon>IRL clade</taxon>
        <taxon>Trifolieae</taxon>
        <taxon>Trifolium</taxon>
    </lineage>
</organism>
<sequence length="36" mass="4270">ASTLHSVKEVLLIMSTYKLGREEMWVSTKFRCLKQR</sequence>
<name>A0A392RZB8_9FABA</name>
<reference evidence="1 2" key="1">
    <citation type="journal article" date="2018" name="Front. Plant Sci.">
        <title>Red Clover (Trifolium pratense) and Zigzag Clover (T. medium) - A Picture of Genomic Similarities and Differences.</title>
        <authorList>
            <person name="Dluhosova J."/>
            <person name="Istvanek J."/>
            <person name="Nedelnik J."/>
            <person name="Repkova J."/>
        </authorList>
    </citation>
    <scope>NUCLEOTIDE SEQUENCE [LARGE SCALE GENOMIC DNA]</scope>
    <source>
        <strain evidence="2">cv. 10/8</strain>
        <tissue evidence="1">Leaf</tissue>
    </source>
</reference>
<keyword evidence="2" id="KW-1185">Reference proteome</keyword>
<protein>
    <submittedName>
        <fullName evidence="1">Uncharacterized protein</fullName>
    </submittedName>
</protein>
<dbReference type="Proteomes" id="UP000265520">
    <property type="component" value="Unassembled WGS sequence"/>
</dbReference>
<accession>A0A392RZB8</accession>
<proteinExistence type="predicted"/>
<dbReference type="EMBL" id="LXQA010292140">
    <property type="protein sequence ID" value="MCI41424.1"/>
    <property type="molecule type" value="Genomic_DNA"/>
</dbReference>
<feature type="non-terminal residue" evidence="1">
    <location>
        <position position="1"/>
    </location>
</feature>